<proteinExistence type="predicted"/>
<feature type="transmembrane region" description="Helical" evidence="6">
    <location>
        <begin position="369"/>
        <end position="388"/>
    </location>
</feature>
<feature type="transmembrane region" description="Helical" evidence="6">
    <location>
        <begin position="83"/>
        <end position="105"/>
    </location>
</feature>
<feature type="transmembrane region" description="Helical" evidence="6">
    <location>
        <begin position="157"/>
        <end position="175"/>
    </location>
</feature>
<dbReference type="InterPro" id="IPR050833">
    <property type="entry name" value="Poly_Biosynth_Transport"/>
</dbReference>
<feature type="transmembrane region" description="Helical" evidence="6">
    <location>
        <begin position="394"/>
        <end position="413"/>
    </location>
</feature>
<keyword evidence="5 6" id="KW-0472">Membrane</keyword>
<keyword evidence="4 6" id="KW-1133">Transmembrane helix</keyword>
<gene>
    <name evidence="7" type="ORF">IM755_03440</name>
</gene>
<feature type="transmembrane region" description="Helical" evidence="6">
    <location>
        <begin position="336"/>
        <end position="357"/>
    </location>
</feature>
<name>A0ABR9WPS7_9FLAO</name>
<evidence type="ECO:0000313" key="8">
    <source>
        <dbReference type="Proteomes" id="UP000656274"/>
    </source>
</evidence>
<evidence type="ECO:0000256" key="4">
    <source>
        <dbReference type="ARBA" id="ARBA00022989"/>
    </source>
</evidence>
<keyword evidence="3 6" id="KW-0812">Transmembrane</keyword>
<feature type="transmembrane region" description="Helical" evidence="6">
    <location>
        <begin position="7"/>
        <end position="28"/>
    </location>
</feature>
<organism evidence="7 8">
    <name type="scientific">Flavobacterium proteolyticum</name>
    <dbReference type="NCBI Taxonomy" id="2911683"/>
    <lineage>
        <taxon>Bacteria</taxon>
        <taxon>Pseudomonadati</taxon>
        <taxon>Bacteroidota</taxon>
        <taxon>Flavobacteriia</taxon>
        <taxon>Flavobacteriales</taxon>
        <taxon>Flavobacteriaceae</taxon>
        <taxon>Flavobacterium</taxon>
    </lineage>
</organism>
<dbReference type="EMBL" id="JADFTZ010000001">
    <property type="protein sequence ID" value="MBE9575753.1"/>
    <property type="molecule type" value="Genomic_DNA"/>
</dbReference>
<evidence type="ECO:0000256" key="2">
    <source>
        <dbReference type="ARBA" id="ARBA00022475"/>
    </source>
</evidence>
<comment type="caution">
    <text evidence="7">The sequence shown here is derived from an EMBL/GenBank/DDBJ whole genome shotgun (WGS) entry which is preliminary data.</text>
</comment>
<evidence type="ECO:0000256" key="1">
    <source>
        <dbReference type="ARBA" id="ARBA00004651"/>
    </source>
</evidence>
<reference evidence="7 8" key="1">
    <citation type="submission" date="2020-10" db="EMBL/GenBank/DDBJ databases">
        <title>The genome sequence of Flavobacterium aquaticum 1Y8A.</title>
        <authorList>
            <person name="Liu Y."/>
        </authorList>
    </citation>
    <scope>NUCLEOTIDE SEQUENCE [LARGE SCALE GENOMIC DNA]</scope>
    <source>
        <strain evidence="7 8">1Y8A</strain>
    </source>
</reference>
<evidence type="ECO:0000256" key="5">
    <source>
        <dbReference type="ARBA" id="ARBA00023136"/>
    </source>
</evidence>
<dbReference type="PANTHER" id="PTHR30250:SF26">
    <property type="entry name" value="PSMA PROTEIN"/>
    <property type="match status" value="1"/>
</dbReference>
<comment type="subcellular location">
    <subcellularLocation>
        <location evidence="1">Cell membrane</location>
        <topology evidence="1">Multi-pass membrane protein</topology>
    </subcellularLocation>
</comment>
<evidence type="ECO:0000256" key="6">
    <source>
        <dbReference type="SAM" id="Phobius"/>
    </source>
</evidence>
<feature type="transmembrane region" description="Helical" evidence="6">
    <location>
        <begin position="306"/>
        <end position="330"/>
    </location>
</feature>
<evidence type="ECO:0000313" key="7">
    <source>
        <dbReference type="EMBL" id="MBE9575753.1"/>
    </source>
</evidence>
<sequence>MQKSKLLFNSIAAIGQVLVVGIVYLLLYRYLLVTLGIELLGVWSLIIASTSLALIANFGISTSIVKFVATYQTRNDFESLKKLIFTASVFIIVTYSIISVIILIAGSYVLPHFIETQYLPIALEILPFSLISLVINALGGVISSCLDGIQKNYIKSYIVSFTSILLFVLSVLLTPKFGLKGLIFAQIVQAAVVLLTSLYFLSKYIKGIFTFQWNWSKSLFKEIIDYGLKMQALSFMQMSFEPITKAFLSKYGGLAMVGYYEMASRLVTQLRGLIVSANQVIIPVVAEAKETNEDYVKTLYIKTFSIVLLFDIVLITGIIITAPLVSFLWIGEIVPFFLFAVVLNSIVAFVNICSNPAYFSYLGEGKLNWLIYSYLAITIINPIFGYFLGVHFGGYGVILGWNVAFLIGSLLVLFSYQHENKISWKSLLLKNDLFFVISAIGTSFFGYFTIISWFNGTLNYLFICIFVLCLIFFVLSFFKNQYLKSVIGKVMQLFTKK</sequence>
<feature type="transmembrane region" description="Helical" evidence="6">
    <location>
        <begin position="460"/>
        <end position="478"/>
    </location>
</feature>
<keyword evidence="8" id="KW-1185">Reference proteome</keyword>
<feature type="transmembrane region" description="Helical" evidence="6">
    <location>
        <begin position="433"/>
        <end position="454"/>
    </location>
</feature>
<feature type="transmembrane region" description="Helical" evidence="6">
    <location>
        <begin position="40"/>
        <end position="62"/>
    </location>
</feature>
<dbReference type="InterPro" id="IPR002797">
    <property type="entry name" value="Polysacc_synth"/>
</dbReference>
<accession>A0ABR9WPS7</accession>
<evidence type="ECO:0000256" key="3">
    <source>
        <dbReference type="ARBA" id="ARBA00022692"/>
    </source>
</evidence>
<feature type="transmembrane region" description="Helical" evidence="6">
    <location>
        <begin position="181"/>
        <end position="201"/>
    </location>
</feature>
<dbReference type="Pfam" id="PF01943">
    <property type="entry name" value="Polysacc_synt"/>
    <property type="match status" value="1"/>
</dbReference>
<dbReference type="Proteomes" id="UP000656274">
    <property type="component" value="Unassembled WGS sequence"/>
</dbReference>
<keyword evidence="2" id="KW-1003">Cell membrane</keyword>
<protein>
    <submittedName>
        <fullName evidence="7">Polysaccharide biosynthesis C-terminal domain-containing protein</fullName>
    </submittedName>
</protein>
<dbReference type="PANTHER" id="PTHR30250">
    <property type="entry name" value="PST FAMILY PREDICTED COLANIC ACID TRANSPORTER"/>
    <property type="match status" value="1"/>
</dbReference>
<dbReference type="RefSeq" id="WP_194093635.1">
    <property type="nucleotide sequence ID" value="NZ_JADFTZ010000001.1"/>
</dbReference>
<feature type="transmembrane region" description="Helical" evidence="6">
    <location>
        <begin position="125"/>
        <end position="145"/>
    </location>
</feature>